<organism evidence="4 5">
    <name type="scientific">Halocatena marina</name>
    <dbReference type="NCBI Taxonomy" id="2934937"/>
    <lineage>
        <taxon>Archaea</taxon>
        <taxon>Methanobacteriati</taxon>
        <taxon>Methanobacteriota</taxon>
        <taxon>Stenosarchaea group</taxon>
        <taxon>Halobacteria</taxon>
        <taxon>Halobacteriales</taxon>
        <taxon>Natronomonadaceae</taxon>
        <taxon>Halocatena</taxon>
    </lineage>
</organism>
<evidence type="ECO:0000259" key="2">
    <source>
        <dbReference type="Pfam" id="PF04183"/>
    </source>
</evidence>
<dbReference type="Proteomes" id="UP001596417">
    <property type="component" value="Unassembled WGS sequence"/>
</dbReference>
<evidence type="ECO:0000256" key="1">
    <source>
        <dbReference type="SAM" id="MobiDB-lite"/>
    </source>
</evidence>
<proteinExistence type="predicted"/>
<dbReference type="GeneID" id="76201308"/>
<dbReference type="Pfam" id="PF06276">
    <property type="entry name" value="FhuF"/>
    <property type="match status" value="1"/>
</dbReference>
<dbReference type="Pfam" id="PF04183">
    <property type="entry name" value="IucA_IucC"/>
    <property type="match status" value="1"/>
</dbReference>
<protein>
    <submittedName>
        <fullName evidence="4">IucA/IucC family protein</fullName>
    </submittedName>
</protein>
<reference evidence="4 5" key="1">
    <citation type="journal article" date="2019" name="Int. J. Syst. Evol. Microbiol.">
        <title>The Global Catalogue of Microorganisms (GCM) 10K type strain sequencing project: providing services to taxonomists for standard genome sequencing and annotation.</title>
        <authorList>
            <consortium name="The Broad Institute Genomics Platform"/>
            <consortium name="The Broad Institute Genome Sequencing Center for Infectious Disease"/>
            <person name="Wu L."/>
            <person name="Ma J."/>
        </authorList>
    </citation>
    <scope>NUCLEOTIDE SEQUENCE [LARGE SCALE GENOMIC DNA]</scope>
    <source>
        <strain evidence="4 5">RDMS1</strain>
    </source>
</reference>
<feature type="domain" description="Aerobactin siderophore biosynthesis IucA/IucC N-terminal" evidence="2">
    <location>
        <begin position="172"/>
        <end position="407"/>
    </location>
</feature>
<dbReference type="RefSeq" id="WP_264555577.1">
    <property type="nucleotide sequence ID" value="NZ_CP109979.1"/>
</dbReference>
<dbReference type="AlphaFoldDB" id="A0ABD5YUG4"/>
<feature type="domain" description="Aerobactin siderophore biosynthesis IucA/IucC-like C-terminal" evidence="3">
    <location>
        <begin position="444"/>
        <end position="605"/>
    </location>
</feature>
<sequence length="628" mass="70962">MTDKSISSEKIAESATIHSFVNCYLRETGNYDRLKPDEISITARDGRNDGGDDNNDNGESDGNGGRLSCDTVFWSELSTLNLDLLFPVRYESPTGRHLFDLPVYVRSAGDWIELDYTTLASLIVRELALSRSDSDDSADELLLRVIRSARNIERYVAARDDFEQLYGFETTFRDAEQSLVFGHLLHPTPKSRQGIARRDAPTYAPELRGAFQLHYFRADPEIVTQGSAREESATEWVKSELRDDPNVSNAFISSHVDSEDALLPIHPWQAEYLLDQPHVQQAIEDGCLEHLGAHGRTFYPTSSVRTLYNPTAAFMVKGSLDVKITNSVRTNKRPELERGVAVSELLETELGAQLRERFPDFQIVRDPASLTLDIGTERESGFEVVLRDNPFRGDAATNATPVVALCQDHLYRTTDRTDHNASRLDHIIRTLADREGRTTATVSEDWFRQYLAISVRPVLWLYLTHGVGVEAHQQNSVLALDDGYPDQFYYRDNQGYYFCESTYEAVDALLPGVGERADTICPDAIADERIRYYVILNNTFGLINAFGCADLVDERRLLELLREELNRLQAFDREASNLLEPLLTSPTIPCKANLLTRFHGMDELEASIENQSVYTEIDNPLVTEREAQ</sequence>
<dbReference type="InterPro" id="IPR007310">
    <property type="entry name" value="Aerobactin_biosyn_IucA/IucC_N"/>
</dbReference>
<name>A0ABD5YUG4_9EURY</name>
<dbReference type="Gene3D" id="1.10.510.40">
    <property type="match status" value="1"/>
</dbReference>
<dbReference type="InterPro" id="IPR022770">
    <property type="entry name" value="IucA/IucC-like_C"/>
</dbReference>
<evidence type="ECO:0000259" key="3">
    <source>
        <dbReference type="Pfam" id="PF06276"/>
    </source>
</evidence>
<gene>
    <name evidence="4" type="ORF">ACFQL7_18360</name>
</gene>
<dbReference type="InterPro" id="IPR037455">
    <property type="entry name" value="LucA/IucC-like"/>
</dbReference>
<dbReference type="EMBL" id="JBHTAX010000001">
    <property type="protein sequence ID" value="MFC7191567.1"/>
    <property type="molecule type" value="Genomic_DNA"/>
</dbReference>
<comment type="caution">
    <text evidence="4">The sequence shown here is derived from an EMBL/GenBank/DDBJ whole genome shotgun (WGS) entry which is preliminary data.</text>
</comment>
<accession>A0ABD5YUG4</accession>
<feature type="region of interest" description="Disordered" evidence="1">
    <location>
        <begin position="42"/>
        <end position="63"/>
    </location>
</feature>
<evidence type="ECO:0000313" key="5">
    <source>
        <dbReference type="Proteomes" id="UP001596417"/>
    </source>
</evidence>
<keyword evidence="5" id="KW-1185">Reference proteome</keyword>
<dbReference type="PANTHER" id="PTHR34384">
    <property type="entry name" value="L-2,3-DIAMINOPROPANOATE--CITRATE LIGASE"/>
    <property type="match status" value="1"/>
</dbReference>
<dbReference type="GO" id="GO:0016881">
    <property type="term" value="F:acid-amino acid ligase activity"/>
    <property type="evidence" value="ECO:0007669"/>
    <property type="project" value="UniProtKB-ARBA"/>
</dbReference>
<dbReference type="PANTHER" id="PTHR34384:SF5">
    <property type="entry name" value="L-2,3-DIAMINOPROPANOATE--CITRATE LIGASE"/>
    <property type="match status" value="1"/>
</dbReference>
<evidence type="ECO:0000313" key="4">
    <source>
        <dbReference type="EMBL" id="MFC7191567.1"/>
    </source>
</evidence>